<dbReference type="InterPro" id="IPR013977">
    <property type="entry name" value="GcvT_C"/>
</dbReference>
<dbReference type="GO" id="GO:0005960">
    <property type="term" value="C:glycine cleavage complex"/>
    <property type="evidence" value="ECO:0007669"/>
    <property type="project" value="InterPro"/>
</dbReference>
<dbReference type="GO" id="GO:0004047">
    <property type="term" value="F:aminomethyltransferase activity"/>
    <property type="evidence" value="ECO:0007669"/>
    <property type="project" value="UniProtKB-UniRule"/>
</dbReference>
<keyword evidence="3 7" id="KW-0032">Aminotransferase</keyword>
<dbReference type="Gene3D" id="4.10.1250.10">
    <property type="entry name" value="Aminomethyltransferase fragment"/>
    <property type="match status" value="1"/>
</dbReference>
<gene>
    <name evidence="7" type="primary">gcvT</name>
    <name evidence="11" type="ORF">DFR30_2656</name>
</gene>
<dbReference type="GO" id="GO:0032259">
    <property type="term" value="P:methylation"/>
    <property type="evidence" value="ECO:0007669"/>
    <property type="project" value="UniProtKB-KW"/>
</dbReference>
<dbReference type="Gene3D" id="3.30.1360.120">
    <property type="entry name" value="Probable tRNA modification gtpase trme, domain 1"/>
    <property type="match status" value="1"/>
</dbReference>
<dbReference type="NCBIfam" id="TIGR00528">
    <property type="entry name" value="gcvT"/>
    <property type="match status" value="1"/>
</dbReference>
<comment type="similarity">
    <text evidence="1 7">Belongs to the GcvT family.</text>
</comment>
<dbReference type="GO" id="GO:0008483">
    <property type="term" value="F:transaminase activity"/>
    <property type="evidence" value="ECO:0007669"/>
    <property type="project" value="UniProtKB-KW"/>
</dbReference>
<dbReference type="SUPFAM" id="SSF103025">
    <property type="entry name" value="Folate-binding domain"/>
    <property type="match status" value="1"/>
</dbReference>
<feature type="domain" description="GCVT N-terminal" evidence="9">
    <location>
        <begin position="45"/>
        <end position="296"/>
    </location>
</feature>
<dbReference type="HAMAP" id="MF_00259">
    <property type="entry name" value="GcvT"/>
    <property type="match status" value="1"/>
</dbReference>
<dbReference type="InterPro" id="IPR006223">
    <property type="entry name" value="GcvT"/>
</dbReference>
<comment type="subunit">
    <text evidence="7">The glycine cleavage system is composed of four proteins: P, T, L and H.</text>
</comment>
<dbReference type="Pfam" id="PF01571">
    <property type="entry name" value="GCV_T"/>
    <property type="match status" value="1"/>
</dbReference>
<evidence type="ECO:0000256" key="3">
    <source>
        <dbReference type="ARBA" id="ARBA00022576"/>
    </source>
</evidence>
<evidence type="ECO:0000259" key="9">
    <source>
        <dbReference type="Pfam" id="PF01571"/>
    </source>
</evidence>
<evidence type="ECO:0000256" key="6">
    <source>
        <dbReference type="ARBA" id="ARBA00047665"/>
    </source>
</evidence>
<keyword evidence="11" id="KW-0489">Methyltransferase</keyword>
<dbReference type="Gene3D" id="3.30.70.1400">
    <property type="entry name" value="Aminomethyltransferase beta-barrel domains"/>
    <property type="match status" value="1"/>
</dbReference>
<evidence type="ECO:0000256" key="7">
    <source>
        <dbReference type="HAMAP-Rule" id="MF_00259"/>
    </source>
</evidence>
<dbReference type="GO" id="GO:0019464">
    <property type="term" value="P:glycine decarboxylation via glycine cleavage system"/>
    <property type="evidence" value="ECO:0007669"/>
    <property type="project" value="UniProtKB-UniRule"/>
</dbReference>
<name>A0A4V2PH47_9GAMM</name>
<proteinExistence type="inferred from homology"/>
<evidence type="ECO:0000259" key="10">
    <source>
        <dbReference type="Pfam" id="PF08669"/>
    </source>
</evidence>
<evidence type="ECO:0000256" key="4">
    <source>
        <dbReference type="ARBA" id="ARBA00022679"/>
    </source>
</evidence>
<dbReference type="InterPro" id="IPR022903">
    <property type="entry name" value="GcvT_bac"/>
</dbReference>
<dbReference type="PIRSF" id="PIRSF006487">
    <property type="entry name" value="GcvT"/>
    <property type="match status" value="1"/>
</dbReference>
<evidence type="ECO:0000256" key="1">
    <source>
        <dbReference type="ARBA" id="ARBA00008609"/>
    </source>
</evidence>
<feature type="domain" description="Aminomethyltransferase C-terminal" evidence="10">
    <location>
        <begin position="319"/>
        <end position="391"/>
    </location>
</feature>
<dbReference type="PANTHER" id="PTHR43757:SF2">
    <property type="entry name" value="AMINOMETHYLTRANSFERASE, MITOCHONDRIAL"/>
    <property type="match status" value="1"/>
</dbReference>
<dbReference type="NCBIfam" id="NF001567">
    <property type="entry name" value="PRK00389.1"/>
    <property type="match status" value="1"/>
</dbReference>
<dbReference type="EMBL" id="SMFX01000001">
    <property type="protein sequence ID" value="TCK19346.1"/>
    <property type="molecule type" value="Genomic_DNA"/>
</dbReference>
<evidence type="ECO:0000256" key="2">
    <source>
        <dbReference type="ARBA" id="ARBA00012616"/>
    </source>
</evidence>
<dbReference type="InterPro" id="IPR029043">
    <property type="entry name" value="GcvT/YgfZ_C"/>
</dbReference>
<dbReference type="EC" id="2.1.2.10" evidence="2 7"/>
<dbReference type="GO" id="GO:0005829">
    <property type="term" value="C:cytosol"/>
    <property type="evidence" value="ECO:0007669"/>
    <property type="project" value="TreeGrafter"/>
</dbReference>
<comment type="caution">
    <text evidence="11">The sequence shown here is derived from an EMBL/GenBank/DDBJ whole genome shotgun (WGS) entry which is preliminary data.</text>
</comment>
<dbReference type="Proteomes" id="UP000295707">
    <property type="component" value="Unassembled WGS sequence"/>
</dbReference>
<keyword evidence="4 7" id="KW-0808">Transferase</keyword>
<organism evidence="11 12">
    <name type="scientific">Thiogranum longum</name>
    <dbReference type="NCBI Taxonomy" id="1537524"/>
    <lineage>
        <taxon>Bacteria</taxon>
        <taxon>Pseudomonadati</taxon>
        <taxon>Pseudomonadota</taxon>
        <taxon>Gammaproteobacteria</taxon>
        <taxon>Chromatiales</taxon>
        <taxon>Ectothiorhodospiraceae</taxon>
        <taxon>Thiogranum</taxon>
    </lineage>
</organism>
<dbReference type="InterPro" id="IPR027266">
    <property type="entry name" value="TrmE/GcvT-like"/>
</dbReference>
<evidence type="ECO:0000256" key="8">
    <source>
        <dbReference type="PIRSR" id="PIRSR006487-1"/>
    </source>
</evidence>
<comment type="function">
    <text evidence="7">The glycine cleavage system catalyzes the degradation of glycine.</text>
</comment>
<keyword evidence="12" id="KW-1185">Reference proteome</keyword>
<protein>
    <recommendedName>
        <fullName evidence="2 7">Aminomethyltransferase</fullName>
        <ecNumber evidence="2 7">2.1.2.10</ecNumber>
    </recommendedName>
    <alternativeName>
        <fullName evidence="5 7">Glycine cleavage system T protein</fullName>
    </alternativeName>
</protein>
<reference evidence="11 12" key="1">
    <citation type="submission" date="2019-03" db="EMBL/GenBank/DDBJ databases">
        <title>Genomic Encyclopedia of Type Strains, Phase IV (KMG-IV): sequencing the most valuable type-strain genomes for metagenomic binning, comparative biology and taxonomic classification.</title>
        <authorList>
            <person name="Goeker M."/>
        </authorList>
    </citation>
    <scope>NUCLEOTIDE SEQUENCE [LARGE SCALE GENOMIC DNA]</scope>
    <source>
        <strain evidence="11 12">DSM 19610</strain>
    </source>
</reference>
<dbReference type="AlphaFoldDB" id="A0A4V2PH47"/>
<evidence type="ECO:0000256" key="5">
    <source>
        <dbReference type="ARBA" id="ARBA00031395"/>
    </source>
</evidence>
<dbReference type="InterPro" id="IPR028896">
    <property type="entry name" value="GcvT/YgfZ/DmdA"/>
</dbReference>
<comment type="catalytic activity">
    <reaction evidence="6 7">
        <text>N(6)-[(R)-S(8)-aminomethyldihydrolipoyl]-L-lysyl-[protein] + (6S)-5,6,7,8-tetrahydrofolate = N(6)-[(R)-dihydrolipoyl]-L-lysyl-[protein] + (6R)-5,10-methylene-5,6,7,8-tetrahydrofolate + NH4(+)</text>
        <dbReference type="Rhea" id="RHEA:16945"/>
        <dbReference type="Rhea" id="RHEA-COMP:10475"/>
        <dbReference type="Rhea" id="RHEA-COMP:10492"/>
        <dbReference type="ChEBI" id="CHEBI:15636"/>
        <dbReference type="ChEBI" id="CHEBI:28938"/>
        <dbReference type="ChEBI" id="CHEBI:57453"/>
        <dbReference type="ChEBI" id="CHEBI:83100"/>
        <dbReference type="ChEBI" id="CHEBI:83143"/>
        <dbReference type="EC" id="2.1.2.10"/>
    </reaction>
</comment>
<dbReference type="Pfam" id="PF08669">
    <property type="entry name" value="GCV_T_C"/>
    <property type="match status" value="1"/>
</dbReference>
<dbReference type="Gene3D" id="2.40.30.110">
    <property type="entry name" value="Aminomethyltransferase beta-barrel domains"/>
    <property type="match status" value="1"/>
</dbReference>
<evidence type="ECO:0000313" key="11">
    <source>
        <dbReference type="EMBL" id="TCK19346.1"/>
    </source>
</evidence>
<dbReference type="FunFam" id="3.30.70.1400:FF:000001">
    <property type="entry name" value="Aminomethyltransferase"/>
    <property type="match status" value="1"/>
</dbReference>
<evidence type="ECO:0000313" key="12">
    <source>
        <dbReference type="Proteomes" id="UP000295707"/>
    </source>
</evidence>
<dbReference type="PANTHER" id="PTHR43757">
    <property type="entry name" value="AMINOMETHYLTRANSFERASE"/>
    <property type="match status" value="1"/>
</dbReference>
<accession>A0A4V2PH47</accession>
<dbReference type="GO" id="GO:0008168">
    <property type="term" value="F:methyltransferase activity"/>
    <property type="evidence" value="ECO:0007669"/>
    <property type="project" value="UniProtKB-KW"/>
</dbReference>
<feature type="binding site" evidence="8">
    <location>
        <position position="234"/>
    </location>
    <ligand>
        <name>substrate</name>
    </ligand>
</feature>
<dbReference type="FunFam" id="4.10.1250.10:FF:000001">
    <property type="entry name" value="Aminomethyltransferase"/>
    <property type="match status" value="1"/>
</dbReference>
<dbReference type="InterPro" id="IPR006222">
    <property type="entry name" value="GCVT_N"/>
</dbReference>
<sequence length="400" mass="44202">MVAHTLRLPDRGATDIQPSFRMFSGGMTANAFRMTESVMGNRTPLYESHKAMGAKLVDFAGWDMPIHYGSQLEEHHAVRRDAGMFDVSHMTVVDLHGDKTRDFLRYLLANNIDKLQNPGKALYSCMLNEQGRVLDDLIVYFLTENNFRLVVNSATREKDLAWIIKQAAAFDVQVIEQPQLAMIAIQGPNAREKTLSLFNAEQRKVVEGLDLFFGAEVDDWFVARTGYTGEDGFEIMLPDVEAPAFWQALADAGVQPCGLGCRDTLRLEAGMNLYGADMDESVSPLVSGLGWTIGWKPEARDFIGRKALEAEREAGPEQKFVGLLLEGRGVLRGHQKVVVGDQTGETTSGGFSPTLQRSIALARVPASIGARCQVEIRGKLLDCKVVKPPFVRNGKAQIEL</sequence>
<dbReference type="SUPFAM" id="SSF101790">
    <property type="entry name" value="Aminomethyltransferase beta-barrel domain"/>
    <property type="match status" value="1"/>
</dbReference>